<proteinExistence type="predicted"/>
<evidence type="ECO:0000313" key="2">
    <source>
        <dbReference type="EMBL" id="ABD32652.1"/>
    </source>
</evidence>
<dbReference type="EMBL" id="AC150441">
    <property type="protein sequence ID" value="ABD32652.1"/>
    <property type="molecule type" value="Genomic_DNA"/>
</dbReference>
<organism evidence="2">
    <name type="scientific">Medicago truncatula</name>
    <name type="common">Barrel medic</name>
    <name type="synonym">Medicago tribuloides</name>
    <dbReference type="NCBI Taxonomy" id="3880"/>
    <lineage>
        <taxon>Eukaryota</taxon>
        <taxon>Viridiplantae</taxon>
        <taxon>Streptophyta</taxon>
        <taxon>Embryophyta</taxon>
        <taxon>Tracheophyta</taxon>
        <taxon>Spermatophyta</taxon>
        <taxon>Magnoliopsida</taxon>
        <taxon>eudicotyledons</taxon>
        <taxon>Gunneridae</taxon>
        <taxon>Pentapetalae</taxon>
        <taxon>rosids</taxon>
        <taxon>fabids</taxon>
        <taxon>Fabales</taxon>
        <taxon>Fabaceae</taxon>
        <taxon>Papilionoideae</taxon>
        <taxon>50 kb inversion clade</taxon>
        <taxon>NPAAA clade</taxon>
        <taxon>Hologalegina</taxon>
        <taxon>IRL clade</taxon>
        <taxon>Trifolieae</taxon>
        <taxon>Medicago</taxon>
    </lineage>
</organism>
<evidence type="ECO:0000256" key="1">
    <source>
        <dbReference type="SAM" id="MobiDB-lite"/>
    </source>
</evidence>
<reference evidence="2" key="1">
    <citation type="submission" date="2004-11" db="EMBL/GenBank/DDBJ databases">
        <title>Medicago truncatula BAC genomic sequence.</title>
        <authorList>
            <person name="Town C.D."/>
            <person name="Tallon L.J."/>
            <person name="Arbogast T."/>
            <person name="Althoff R."/>
            <person name="Hine E."/>
            <person name="Monaghan E."/>
            <person name="Smith S.A."/>
            <person name="Utterback T."/>
            <person name="Feldblyum T."/>
            <person name="Koo H."/>
            <person name="Cheung F."/>
        </authorList>
    </citation>
    <scope>NUCLEOTIDE SEQUENCE</scope>
</reference>
<name>Q2HTH9_MEDTR</name>
<feature type="region of interest" description="Disordered" evidence="1">
    <location>
        <begin position="1"/>
        <end position="25"/>
    </location>
</feature>
<protein>
    <submittedName>
        <fullName evidence="2">Uncharacterized protein</fullName>
    </submittedName>
</protein>
<accession>Q2HTH9</accession>
<reference evidence="2" key="2">
    <citation type="submission" date="2006-02" db="EMBL/GenBank/DDBJ databases">
        <authorList>
            <consortium name="The International Medicago Genome Annotation Group"/>
        </authorList>
    </citation>
    <scope>NUCLEOTIDE SEQUENCE</scope>
</reference>
<gene>
    <name evidence="2" type="ORF">MtrDRAFT_AC150441g10v1</name>
</gene>
<sequence length="97" mass="11285">MYEFLDTPQQNIIQPPPYTSPRNAYEPHYQSTYQQNSMTNYGYNDSNQASTFNNNYFSYNDQTKLHRPTPIIPPQQPTIPNVHQPKLQPPTNTNKPA</sequence>
<feature type="region of interest" description="Disordered" evidence="1">
    <location>
        <begin position="60"/>
        <end position="97"/>
    </location>
</feature>
<dbReference type="AlphaFoldDB" id="Q2HTH9"/>